<dbReference type="InterPro" id="IPR019587">
    <property type="entry name" value="Polyketide_cyclase/dehydratase"/>
</dbReference>
<comment type="caution">
    <text evidence="1">The sequence shown here is derived from an EMBL/GenBank/DDBJ whole genome shotgun (WGS) entry which is preliminary data.</text>
</comment>
<dbReference type="SUPFAM" id="SSF55961">
    <property type="entry name" value="Bet v1-like"/>
    <property type="match status" value="1"/>
</dbReference>
<dbReference type="RefSeq" id="WP_184838407.1">
    <property type="nucleotide sequence ID" value="NZ_JACHMN010000002.1"/>
</dbReference>
<proteinExistence type="predicted"/>
<dbReference type="Gene3D" id="3.30.530.20">
    <property type="match status" value="1"/>
</dbReference>
<name>A0A841BRC1_9ACTN</name>
<reference evidence="1 2" key="1">
    <citation type="submission" date="2020-08" db="EMBL/GenBank/DDBJ databases">
        <title>Sequencing the genomes of 1000 actinobacteria strains.</title>
        <authorList>
            <person name="Klenk H.-P."/>
        </authorList>
    </citation>
    <scope>NUCLEOTIDE SEQUENCE [LARGE SCALE GENOMIC DNA]</scope>
    <source>
        <strain evidence="1 2">DSM 45362</strain>
    </source>
</reference>
<dbReference type="InterPro" id="IPR023393">
    <property type="entry name" value="START-like_dom_sf"/>
</dbReference>
<dbReference type="Pfam" id="PF10604">
    <property type="entry name" value="Polyketide_cyc2"/>
    <property type="match status" value="1"/>
</dbReference>
<evidence type="ECO:0000313" key="1">
    <source>
        <dbReference type="EMBL" id="MBB5870784.1"/>
    </source>
</evidence>
<dbReference type="EMBL" id="JACHMN010000002">
    <property type="protein sequence ID" value="MBB5870784.1"/>
    <property type="molecule type" value="Genomic_DNA"/>
</dbReference>
<sequence>MFPVVVAVEVDRPIDEVFAFVADLRNDDKWWPGVGTAVRLSGDGGVGTEYRQDTRLFGIRFPARMTVTEFTPPHRQVFRTDDSLTPFIAVYEFEALAPRLTRFTMTAQVTARGPFRVLGPIFAPLLRRLARRYFGRLRSAF</sequence>
<evidence type="ECO:0000313" key="2">
    <source>
        <dbReference type="Proteomes" id="UP000587527"/>
    </source>
</evidence>
<accession>A0A841BRC1</accession>
<dbReference type="Proteomes" id="UP000587527">
    <property type="component" value="Unassembled WGS sequence"/>
</dbReference>
<dbReference type="AlphaFoldDB" id="A0A841BRC1"/>
<organism evidence="1 2">
    <name type="scientific">Allocatelliglobosispora scoriae</name>
    <dbReference type="NCBI Taxonomy" id="643052"/>
    <lineage>
        <taxon>Bacteria</taxon>
        <taxon>Bacillati</taxon>
        <taxon>Actinomycetota</taxon>
        <taxon>Actinomycetes</taxon>
        <taxon>Micromonosporales</taxon>
        <taxon>Micromonosporaceae</taxon>
        <taxon>Allocatelliglobosispora</taxon>
    </lineage>
</organism>
<gene>
    <name evidence="1" type="ORF">F4553_004163</name>
</gene>
<keyword evidence="2" id="KW-1185">Reference proteome</keyword>
<protein>
    <submittedName>
        <fullName evidence="1">Uncharacterized protein YndB with AHSA1/START domain</fullName>
    </submittedName>
</protein>